<dbReference type="GO" id="GO:0005765">
    <property type="term" value="C:lysosomal membrane"/>
    <property type="evidence" value="ECO:0007669"/>
    <property type="project" value="UniProtKB-SubCell"/>
</dbReference>
<dbReference type="InterPro" id="IPR026229">
    <property type="entry name" value="VOPP1"/>
</dbReference>
<comment type="caution">
    <text evidence="19">The sequence shown here is derived from an EMBL/GenBank/DDBJ whole genome shotgun (WGS) entry which is preliminary data.</text>
</comment>
<dbReference type="PANTHER" id="PTHR14971:SF2">
    <property type="entry name" value="VESICULAR, OVEREXPRESSED IN CANCER, PROSURVIVAL PROTEIN 1"/>
    <property type="match status" value="1"/>
</dbReference>
<feature type="compositionally biased region" description="Basic and acidic residues" evidence="17">
    <location>
        <begin position="656"/>
        <end position="673"/>
    </location>
</feature>
<keyword evidence="4" id="KW-0812">Transmembrane</keyword>
<keyword evidence="7" id="KW-1133">Transmembrane helix</keyword>
<keyword evidence="20" id="KW-1185">Reference proteome</keyword>
<comment type="similarity">
    <text evidence="3">Belongs to the VOPP1/ECOP family.</text>
</comment>
<evidence type="ECO:0000256" key="1">
    <source>
        <dbReference type="ARBA" id="ARBA00004156"/>
    </source>
</evidence>
<feature type="signal peptide" evidence="18">
    <location>
        <begin position="1"/>
        <end position="22"/>
    </location>
</feature>
<evidence type="ECO:0000256" key="7">
    <source>
        <dbReference type="ARBA" id="ARBA00022989"/>
    </source>
</evidence>
<feature type="region of interest" description="Disordered" evidence="17">
    <location>
        <begin position="321"/>
        <end position="372"/>
    </location>
</feature>
<evidence type="ECO:0000256" key="14">
    <source>
        <dbReference type="ARBA" id="ARBA00035708"/>
    </source>
</evidence>
<keyword evidence="6" id="KW-0967">Endosome</keyword>
<evidence type="ECO:0000256" key="11">
    <source>
        <dbReference type="ARBA" id="ARBA00023228"/>
    </source>
</evidence>
<dbReference type="OrthoDB" id="6629737at2759"/>
<evidence type="ECO:0000313" key="19">
    <source>
        <dbReference type="EMBL" id="CAG5051123.1"/>
    </source>
</evidence>
<evidence type="ECO:0000256" key="4">
    <source>
        <dbReference type="ARBA" id="ARBA00022692"/>
    </source>
</evidence>
<evidence type="ECO:0000256" key="10">
    <source>
        <dbReference type="ARBA" id="ARBA00023163"/>
    </source>
</evidence>
<feature type="region of interest" description="Disordered" evidence="17">
    <location>
        <begin position="693"/>
        <end position="715"/>
    </location>
</feature>
<keyword evidence="10" id="KW-0804">Transcription</keyword>
<keyword evidence="9" id="KW-0472">Membrane</keyword>
<evidence type="ECO:0000256" key="17">
    <source>
        <dbReference type="SAM" id="MobiDB-lite"/>
    </source>
</evidence>
<dbReference type="AlphaFoldDB" id="A0A8S3Y2J4"/>
<name>A0A8S3Y2J4_PARAO</name>
<dbReference type="EMBL" id="CAJQZP010001492">
    <property type="protein sequence ID" value="CAG5051123.1"/>
    <property type="molecule type" value="Genomic_DNA"/>
</dbReference>
<evidence type="ECO:0000256" key="15">
    <source>
        <dbReference type="ARBA" id="ARBA00035715"/>
    </source>
</evidence>
<organism evidence="19 20">
    <name type="scientific">Parnassius apollo</name>
    <name type="common">Apollo butterfly</name>
    <name type="synonym">Papilio apollo</name>
    <dbReference type="NCBI Taxonomy" id="110799"/>
    <lineage>
        <taxon>Eukaryota</taxon>
        <taxon>Metazoa</taxon>
        <taxon>Ecdysozoa</taxon>
        <taxon>Arthropoda</taxon>
        <taxon>Hexapoda</taxon>
        <taxon>Insecta</taxon>
        <taxon>Pterygota</taxon>
        <taxon>Neoptera</taxon>
        <taxon>Endopterygota</taxon>
        <taxon>Lepidoptera</taxon>
        <taxon>Glossata</taxon>
        <taxon>Ditrysia</taxon>
        <taxon>Papilionoidea</taxon>
        <taxon>Papilionidae</taxon>
        <taxon>Parnassiinae</taxon>
        <taxon>Parnassini</taxon>
        <taxon>Parnassius</taxon>
        <taxon>Parnassius</taxon>
    </lineage>
</organism>
<keyword evidence="12" id="KW-0968">Cytoplasmic vesicle</keyword>
<dbReference type="Proteomes" id="UP000691718">
    <property type="component" value="Unassembled WGS sequence"/>
</dbReference>
<evidence type="ECO:0000256" key="2">
    <source>
        <dbReference type="ARBA" id="ARBA00004656"/>
    </source>
</evidence>
<reference evidence="19" key="1">
    <citation type="submission" date="2021-04" db="EMBL/GenBank/DDBJ databases">
        <authorList>
            <person name="Tunstrom K."/>
        </authorList>
    </citation>
    <scope>NUCLEOTIDE SEQUENCE</scope>
</reference>
<dbReference type="PANTHER" id="PTHR14971">
    <property type="entry name" value="VESICULAR, OVEREXPRESSED IN CANCER, PROSURVIVAL PROTEIN 1"/>
    <property type="match status" value="1"/>
</dbReference>
<accession>A0A8S3Y2J4</accession>
<feature type="region of interest" description="Disordered" evidence="17">
    <location>
        <begin position="633"/>
        <end position="673"/>
    </location>
</feature>
<keyword evidence="11" id="KW-0458">Lysosome</keyword>
<feature type="chain" id="PRO_5035919170" description="WW domain binding protein VOPP1" evidence="18">
    <location>
        <begin position="23"/>
        <end position="765"/>
    </location>
</feature>
<protein>
    <recommendedName>
        <fullName evidence="14">WW domain binding protein VOPP1</fullName>
    </recommendedName>
    <alternativeName>
        <fullName evidence="15">Vesicular, overexpressed in cancer, prosurvival protein 1</fullName>
    </alternativeName>
</protein>
<evidence type="ECO:0000256" key="16">
    <source>
        <dbReference type="ARBA" id="ARBA00046288"/>
    </source>
</evidence>
<comment type="subcellular location">
    <subcellularLocation>
        <location evidence="1">Cytoplasmic vesicle membrane</location>
    </subcellularLocation>
    <subcellularLocation>
        <location evidence="16">Endomembrane system</location>
        <topology evidence="16">Single-pass type I membrane protein</topology>
    </subcellularLocation>
    <subcellularLocation>
        <location evidence="13">Late endosome membrane</location>
        <topology evidence="13">Single-pass membrane protein</topology>
    </subcellularLocation>
    <subcellularLocation>
        <location evidence="2">Lysosome membrane</location>
    </subcellularLocation>
</comment>
<evidence type="ECO:0000256" key="12">
    <source>
        <dbReference type="ARBA" id="ARBA00023329"/>
    </source>
</evidence>
<evidence type="ECO:0000313" key="20">
    <source>
        <dbReference type="Proteomes" id="UP000691718"/>
    </source>
</evidence>
<evidence type="ECO:0000256" key="6">
    <source>
        <dbReference type="ARBA" id="ARBA00022753"/>
    </source>
</evidence>
<keyword evidence="5 18" id="KW-0732">Signal</keyword>
<feature type="compositionally biased region" description="Basic and acidic residues" evidence="17">
    <location>
        <begin position="359"/>
        <end position="372"/>
    </location>
</feature>
<gene>
    <name evidence="19" type="ORF">PAPOLLO_LOCUS24958</name>
</gene>
<evidence type="ECO:0000256" key="5">
    <source>
        <dbReference type="ARBA" id="ARBA00022729"/>
    </source>
</evidence>
<dbReference type="GO" id="GO:0031902">
    <property type="term" value="C:late endosome membrane"/>
    <property type="evidence" value="ECO:0007669"/>
    <property type="project" value="UniProtKB-SubCell"/>
</dbReference>
<evidence type="ECO:0000256" key="13">
    <source>
        <dbReference type="ARBA" id="ARBA00035628"/>
    </source>
</evidence>
<keyword evidence="8" id="KW-0805">Transcription regulation</keyword>
<proteinExistence type="inferred from homology"/>
<evidence type="ECO:0000256" key="8">
    <source>
        <dbReference type="ARBA" id="ARBA00023015"/>
    </source>
</evidence>
<evidence type="ECO:0000256" key="3">
    <source>
        <dbReference type="ARBA" id="ARBA00006655"/>
    </source>
</evidence>
<feature type="compositionally biased region" description="Low complexity" evidence="17">
    <location>
        <begin position="696"/>
        <end position="715"/>
    </location>
</feature>
<sequence>MVFAFLIVSLLGPIIFGQPACASEIPCEDGRLCPAHWLCCEHGCCAPASATPRHEPDDDAFKEILSYPWYTQWSVFIILGCGSLLSILGVCCAWCLPLRRPHGSYMCSLSCCIQRPNSEHDSAGSVYPPPRYSRCGSFHQAPPPYSEVTSKPDLYPLVITCAEGDRKNGTGGNYLMVHYFRNYVIRPPGSLSATSTAESLNSSFICNAANEANSIIPPPYSCASNYEECGAGCGAGCAGCAGYARAEVRSTTRREPSANFRENLIASPVEPLQDAAFDLELELIDYEMYCDGGCKPRLGTSPTAHRSHSNVNHKVYDHEAYGPHNLFSSPSEENAGACESPPQPTSPTQTSKESTLHIPSDERSERRSRRLENVRKTLKARKSSLYMPLSIAHSGRQSRISPGSRISSRSAPATPCGALVPNILIFTQRVSTSRYSSRSSRLEEENDPLLTDANSIIPPPYSCASNYEECGAGCGAGCAGCAGCARAEVRSTTRRELSAAFRKNLIASPVEPLANSIIPPPYSCASNYEECGAGCGAGCAGCAGCARAEVRSTTRRELSAAFRKNLIASPVEPLQDAAFDLGLELIDYEMYCDGGCKPQLGVSPTAHRSHSNFHDTVYHHKAYGPHNLLSSPLEENAGACESPPQPTSPTQTSKEYTLHRLSDERSERRSRRLENVRRTLKARKSSLYMPLSIAHSGRQSRISPGSRISSRSAPATPCGALVPNILIFTQRVSTSRYSSRSSRFEEENDPLLTDVENPPLFDHKF</sequence>
<feature type="region of interest" description="Disordered" evidence="17">
    <location>
        <begin position="737"/>
        <end position="765"/>
    </location>
</feature>
<evidence type="ECO:0000256" key="18">
    <source>
        <dbReference type="SAM" id="SignalP"/>
    </source>
</evidence>
<evidence type="ECO:0000256" key="9">
    <source>
        <dbReference type="ARBA" id="ARBA00023136"/>
    </source>
</evidence>